<name>A0A7G6VY81_9SPHN</name>
<dbReference type="EMBL" id="CP060052">
    <property type="protein sequence ID" value="QNE06696.1"/>
    <property type="molecule type" value="Genomic_DNA"/>
</dbReference>
<evidence type="ECO:0000313" key="3">
    <source>
        <dbReference type="EMBL" id="QNE06696.1"/>
    </source>
</evidence>
<sequence>MHRASLLLVLASALVLSGCNITEVDEGRPESARDFPEPDRPVSQLGASQFASERARDDRREAVTVMDLANIREGMTVADIGAGEGYYTTRLAERVGDEGRVLAQDIDSEVLQRLGARVERERLDNVSIKLGREDDPGLPEGSFDRIFLVHMYHEVAEPYAFLWRLRPALNAGGQVIVVDVDRATDNHGIPPKLLFCEFESVGFKLAAFIRRPEMAGYYARFEAAGPRPDPADIEPCEQEIVAAGKAENGADGVDARPDRIIET</sequence>
<reference evidence="3 4" key="1">
    <citation type="submission" date="2020-08" db="EMBL/GenBank/DDBJ databases">
        <authorList>
            <person name="Liu G."/>
            <person name="Sun C."/>
        </authorList>
    </citation>
    <scope>NUCLEOTIDE SEQUENCE [LARGE SCALE GENOMIC DNA]</scope>
    <source>
        <strain evidence="3 4">OT19</strain>
    </source>
</reference>
<feature type="region of interest" description="Disordered" evidence="1">
    <location>
        <begin position="25"/>
        <end position="58"/>
    </location>
</feature>
<dbReference type="PANTHER" id="PTHR43861">
    <property type="entry name" value="TRANS-ACONITATE 2-METHYLTRANSFERASE-RELATED"/>
    <property type="match status" value="1"/>
</dbReference>
<evidence type="ECO:0000256" key="1">
    <source>
        <dbReference type="SAM" id="MobiDB-lite"/>
    </source>
</evidence>
<dbReference type="InterPro" id="IPR029063">
    <property type="entry name" value="SAM-dependent_MTases_sf"/>
</dbReference>
<dbReference type="Pfam" id="PF13847">
    <property type="entry name" value="Methyltransf_31"/>
    <property type="match status" value="1"/>
</dbReference>
<evidence type="ECO:0000313" key="4">
    <source>
        <dbReference type="Proteomes" id="UP000515297"/>
    </source>
</evidence>
<accession>A0A7G6VY81</accession>
<dbReference type="PROSITE" id="PS51257">
    <property type="entry name" value="PROKAR_LIPOPROTEIN"/>
    <property type="match status" value="1"/>
</dbReference>
<keyword evidence="3" id="KW-0808">Transferase</keyword>
<dbReference type="AlphaFoldDB" id="A0A7G6VY81"/>
<dbReference type="Proteomes" id="UP000515297">
    <property type="component" value="Chromosome"/>
</dbReference>
<organism evidence="3 4">
    <name type="scientific">Croceicoccus marinus</name>
    <dbReference type="NCBI Taxonomy" id="450378"/>
    <lineage>
        <taxon>Bacteria</taxon>
        <taxon>Pseudomonadati</taxon>
        <taxon>Pseudomonadota</taxon>
        <taxon>Alphaproteobacteria</taxon>
        <taxon>Sphingomonadales</taxon>
        <taxon>Erythrobacteraceae</taxon>
        <taxon>Croceicoccus</taxon>
    </lineage>
</organism>
<dbReference type="Gene3D" id="3.40.50.150">
    <property type="entry name" value="Vaccinia Virus protein VP39"/>
    <property type="match status" value="1"/>
</dbReference>
<keyword evidence="3" id="KW-0489">Methyltransferase</keyword>
<dbReference type="GO" id="GO:0032259">
    <property type="term" value="P:methylation"/>
    <property type="evidence" value="ECO:0007669"/>
    <property type="project" value="UniProtKB-KW"/>
</dbReference>
<dbReference type="RefSeq" id="WP_185885666.1">
    <property type="nucleotide sequence ID" value="NZ_CP060052.1"/>
</dbReference>
<proteinExistence type="predicted"/>
<gene>
    <name evidence="3" type="ORF">H4O24_10430</name>
</gene>
<dbReference type="CDD" id="cd02440">
    <property type="entry name" value="AdoMet_MTases"/>
    <property type="match status" value="1"/>
</dbReference>
<evidence type="ECO:0000259" key="2">
    <source>
        <dbReference type="Pfam" id="PF13847"/>
    </source>
</evidence>
<feature type="compositionally biased region" description="Basic and acidic residues" evidence="1">
    <location>
        <begin position="253"/>
        <end position="263"/>
    </location>
</feature>
<feature type="domain" description="Methyltransferase" evidence="2">
    <location>
        <begin position="72"/>
        <end position="183"/>
    </location>
</feature>
<protein>
    <submittedName>
        <fullName evidence="3">Class I SAM-dependent methyltransferase</fullName>
    </submittedName>
</protein>
<feature type="region of interest" description="Disordered" evidence="1">
    <location>
        <begin position="244"/>
        <end position="263"/>
    </location>
</feature>
<dbReference type="InterPro" id="IPR025714">
    <property type="entry name" value="Methyltranfer_dom"/>
</dbReference>
<feature type="compositionally biased region" description="Basic and acidic residues" evidence="1">
    <location>
        <begin position="25"/>
        <end position="40"/>
    </location>
</feature>
<dbReference type="SUPFAM" id="SSF53335">
    <property type="entry name" value="S-adenosyl-L-methionine-dependent methyltransferases"/>
    <property type="match status" value="1"/>
</dbReference>
<dbReference type="GO" id="GO:0008168">
    <property type="term" value="F:methyltransferase activity"/>
    <property type="evidence" value="ECO:0007669"/>
    <property type="project" value="UniProtKB-KW"/>
</dbReference>